<evidence type="ECO:0008006" key="3">
    <source>
        <dbReference type="Google" id="ProtNLM"/>
    </source>
</evidence>
<dbReference type="Gene3D" id="3.20.20.370">
    <property type="entry name" value="Glycoside hydrolase/deacetylase"/>
    <property type="match status" value="1"/>
</dbReference>
<dbReference type="AlphaFoldDB" id="A0ABD5X8V7"/>
<organism evidence="1 2">
    <name type="scientific">Halovenus rubra</name>
    <dbReference type="NCBI Taxonomy" id="869890"/>
    <lineage>
        <taxon>Archaea</taxon>
        <taxon>Methanobacteriati</taxon>
        <taxon>Methanobacteriota</taxon>
        <taxon>Stenosarchaea group</taxon>
        <taxon>Halobacteria</taxon>
        <taxon>Halobacteriales</taxon>
        <taxon>Haloarculaceae</taxon>
        <taxon>Halovenus</taxon>
    </lineage>
</organism>
<dbReference type="InterPro" id="IPR011330">
    <property type="entry name" value="Glyco_hydro/deAcase_b/a-brl"/>
</dbReference>
<evidence type="ECO:0000313" key="2">
    <source>
        <dbReference type="Proteomes" id="UP001596414"/>
    </source>
</evidence>
<protein>
    <recommendedName>
        <fullName evidence="3">Polysaccharide deacetylase</fullName>
    </recommendedName>
</protein>
<dbReference type="EMBL" id="JBHSZQ010000020">
    <property type="protein sequence ID" value="MFC7126358.1"/>
    <property type="molecule type" value="Genomic_DNA"/>
</dbReference>
<proteinExistence type="predicted"/>
<accession>A0ABD5X8V7</accession>
<dbReference type="RefSeq" id="WP_267635914.1">
    <property type="nucleotide sequence ID" value="NZ_JAODIY010000001.1"/>
</dbReference>
<sequence length="302" mass="35468">MPSTDEYTFALCLSHDVDRVYKTYQYISEAISEPAPRKLPRMVSGKNPWWQFERIMSLERDLGVRSSFNILDEQPITSRPKRELITKKAWRLFAGRYDVTDPQFRSILEVLQDGGWEIGLQGSYHSSDNPERFEVEKENIERSVNVELLGNRQHYLRLNRPDTWRSLRDIGIRYDTSLADKYETQPQFGYELIRPFDDEFVVFPWTLMDVTAMESSTDFSTVLANCERLLENFQDKRSVLVLDWHQRVFYRPGFPHWAELYEELIQRAQEMGAWVGPPGEFYEAVPHPDGTVADALDRLDDP</sequence>
<reference evidence="1 2" key="1">
    <citation type="journal article" date="2014" name="Int. J. Syst. Evol. Microbiol.">
        <title>Complete genome sequence of Corynebacterium casei LMG S-19264T (=DSM 44701T), isolated from a smear-ripened cheese.</title>
        <authorList>
            <consortium name="US DOE Joint Genome Institute (JGI-PGF)"/>
            <person name="Walter F."/>
            <person name="Albersmeier A."/>
            <person name="Kalinowski J."/>
            <person name="Ruckert C."/>
        </authorList>
    </citation>
    <scope>NUCLEOTIDE SEQUENCE [LARGE SCALE GENOMIC DNA]</scope>
    <source>
        <strain evidence="1 2">CGMCC 4.7215</strain>
    </source>
</reference>
<dbReference type="SUPFAM" id="SSF88713">
    <property type="entry name" value="Glycoside hydrolase/deacetylase"/>
    <property type="match status" value="1"/>
</dbReference>
<dbReference type="Proteomes" id="UP001596414">
    <property type="component" value="Unassembled WGS sequence"/>
</dbReference>
<name>A0ABD5X8V7_9EURY</name>
<gene>
    <name evidence="1" type="ORF">ACFQJ7_09970</name>
</gene>
<comment type="caution">
    <text evidence="1">The sequence shown here is derived from an EMBL/GenBank/DDBJ whole genome shotgun (WGS) entry which is preliminary data.</text>
</comment>
<evidence type="ECO:0000313" key="1">
    <source>
        <dbReference type="EMBL" id="MFC7126358.1"/>
    </source>
</evidence>